<evidence type="ECO:0000313" key="1">
    <source>
        <dbReference type="EMBL" id="EFO96160.1"/>
    </source>
</evidence>
<dbReference type="AlphaFoldDB" id="E3M971"/>
<sequence>MDDLIHAYSLISKGISMDTPEVEENVDISTETNSSKLEHVGSNSAQFPIVEHGQNFAYSTSLELRVGAEIAMDAIIQSRFLIVIYNHNRRLFRFDTYIHSNGTGNRNLNHVRQQSILYFWTHARIKWGKNNRYNPQLWNFGRMWVKH</sequence>
<gene>
    <name evidence="1" type="ORF">CRE_14491</name>
</gene>
<protein>
    <submittedName>
        <fullName evidence="1">Uncharacterized protein</fullName>
    </submittedName>
</protein>
<dbReference type="InParanoid" id="E3M971"/>
<dbReference type="OrthoDB" id="5858662at2759"/>
<organism evidence="2">
    <name type="scientific">Caenorhabditis remanei</name>
    <name type="common">Caenorhabditis vulgaris</name>
    <dbReference type="NCBI Taxonomy" id="31234"/>
    <lineage>
        <taxon>Eukaryota</taxon>
        <taxon>Metazoa</taxon>
        <taxon>Ecdysozoa</taxon>
        <taxon>Nematoda</taxon>
        <taxon>Chromadorea</taxon>
        <taxon>Rhabditida</taxon>
        <taxon>Rhabditina</taxon>
        <taxon>Rhabditomorpha</taxon>
        <taxon>Rhabditoidea</taxon>
        <taxon>Rhabditidae</taxon>
        <taxon>Peloderinae</taxon>
        <taxon>Caenorhabditis</taxon>
    </lineage>
</organism>
<evidence type="ECO:0000313" key="2">
    <source>
        <dbReference type="Proteomes" id="UP000008281"/>
    </source>
</evidence>
<accession>E3M971</accession>
<reference evidence="1" key="1">
    <citation type="submission" date="2007-07" db="EMBL/GenBank/DDBJ databases">
        <title>PCAP assembly of the Caenorhabditis remanei genome.</title>
        <authorList>
            <consortium name="The Caenorhabditis remanei Sequencing Consortium"/>
            <person name="Wilson R.K."/>
        </authorList>
    </citation>
    <scope>NUCLEOTIDE SEQUENCE [LARGE SCALE GENOMIC DNA]</scope>
    <source>
        <strain evidence="1">PB4641</strain>
    </source>
</reference>
<dbReference type="EMBL" id="DS268430">
    <property type="protein sequence ID" value="EFO96160.1"/>
    <property type="molecule type" value="Genomic_DNA"/>
</dbReference>
<name>E3M971_CAERE</name>
<dbReference type="Proteomes" id="UP000008281">
    <property type="component" value="Unassembled WGS sequence"/>
</dbReference>
<dbReference type="HOGENOM" id="CLU_1769796_0_0_1"/>
<keyword evidence="2" id="KW-1185">Reference proteome</keyword>
<proteinExistence type="predicted"/>